<protein>
    <submittedName>
        <fullName evidence="2">Uncharacterized protein</fullName>
    </submittedName>
</protein>
<evidence type="ECO:0000313" key="3">
    <source>
        <dbReference type="Proteomes" id="UP000595437"/>
    </source>
</evidence>
<proteinExistence type="predicted"/>
<accession>A0A7T8KH08</accession>
<evidence type="ECO:0000313" key="2">
    <source>
        <dbReference type="EMBL" id="QQP55724.1"/>
    </source>
</evidence>
<feature type="region of interest" description="Disordered" evidence="1">
    <location>
        <begin position="123"/>
        <end position="156"/>
    </location>
</feature>
<feature type="region of interest" description="Disordered" evidence="1">
    <location>
        <begin position="1"/>
        <end position="31"/>
    </location>
</feature>
<keyword evidence="3" id="KW-1185">Reference proteome</keyword>
<reference evidence="3" key="1">
    <citation type="submission" date="2021-01" db="EMBL/GenBank/DDBJ databases">
        <title>Caligus Genome Assembly.</title>
        <authorList>
            <person name="Gallardo-Escarate C."/>
        </authorList>
    </citation>
    <scope>NUCLEOTIDE SEQUENCE [LARGE SCALE GENOMIC DNA]</scope>
</reference>
<dbReference type="Proteomes" id="UP000595437">
    <property type="component" value="Chromosome 1"/>
</dbReference>
<evidence type="ECO:0000256" key="1">
    <source>
        <dbReference type="SAM" id="MobiDB-lite"/>
    </source>
</evidence>
<organism evidence="2 3">
    <name type="scientific">Caligus rogercresseyi</name>
    <name type="common">Sea louse</name>
    <dbReference type="NCBI Taxonomy" id="217165"/>
    <lineage>
        <taxon>Eukaryota</taxon>
        <taxon>Metazoa</taxon>
        <taxon>Ecdysozoa</taxon>
        <taxon>Arthropoda</taxon>
        <taxon>Crustacea</taxon>
        <taxon>Multicrustacea</taxon>
        <taxon>Hexanauplia</taxon>
        <taxon>Copepoda</taxon>
        <taxon>Siphonostomatoida</taxon>
        <taxon>Caligidae</taxon>
        <taxon>Caligus</taxon>
    </lineage>
</organism>
<dbReference type="AlphaFoldDB" id="A0A7T8KH08"/>
<sequence length="176" mass="19070">MTVAWGNKRRGTGGVPYKTSGADNVPGSRGVRREEDASLLFQGRGEDWQGDLLQGPQVHSFAMAEGQLPRGKLCVDAGWCSITHVGPVPEVLHYQHGSFLAEGHVALLAGSEPVGLRRVGRIGEEDQQDSSSKCGCSKGHHQDGVGQHVPKSERHEQLQLNLKKRVVITLEIHSRG</sequence>
<gene>
    <name evidence="2" type="ORF">FKW44_000158</name>
</gene>
<dbReference type="EMBL" id="CP045890">
    <property type="protein sequence ID" value="QQP55724.1"/>
    <property type="molecule type" value="Genomic_DNA"/>
</dbReference>
<name>A0A7T8KH08_CALRO</name>